<accession>A0AAW1KIC6</accession>
<reference evidence="1 2" key="1">
    <citation type="journal article" date="2024" name="BMC Genomics">
        <title>De novo assembly and annotation of Popillia japonica's genome with initial clues to its potential as an invasive pest.</title>
        <authorList>
            <person name="Cucini C."/>
            <person name="Boschi S."/>
            <person name="Funari R."/>
            <person name="Cardaioli E."/>
            <person name="Iannotti N."/>
            <person name="Marturano G."/>
            <person name="Paoli F."/>
            <person name="Bruttini M."/>
            <person name="Carapelli A."/>
            <person name="Frati F."/>
            <person name="Nardi F."/>
        </authorList>
    </citation>
    <scope>NUCLEOTIDE SEQUENCE [LARGE SCALE GENOMIC DNA]</scope>
    <source>
        <strain evidence="1">DMR45628</strain>
    </source>
</reference>
<evidence type="ECO:0008006" key="3">
    <source>
        <dbReference type="Google" id="ProtNLM"/>
    </source>
</evidence>
<name>A0AAW1KIC6_POPJA</name>
<gene>
    <name evidence="1" type="ORF">QE152_g23158</name>
</gene>
<proteinExistence type="predicted"/>
<keyword evidence="2" id="KW-1185">Reference proteome</keyword>
<evidence type="ECO:0000313" key="1">
    <source>
        <dbReference type="EMBL" id="KAK9718569.1"/>
    </source>
</evidence>
<dbReference type="Proteomes" id="UP001458880">
    <property type="component" value="Unassembled WGS sequence"/>
</dbReference>
<dbReference type="PANTHER" id="PTHR46599">
    <property type="entry name" value="PIGGYBAC TRANSPOSABLE ELEMENT-DERIVED PROTEIN 4"/>
    <property type="match status" value="1"/>
</dbReference>
<protein>
    <recommendedName>
        <fullName evidence="3">PiggyBac transposable element-derived protein domain-containing protein</fullName>
    </recommendedName>
</protein>
<organism evidence="1 2">
    <name type="scientific">Popillia japonica</name>
    <name type="common">Japanese beetle</name>
    <dbReference type="NCBI Taxonomy" id="7064"/>
    <lineage>
        <taxon>Eukaryota</taxon>
        <taxon>Metazoa</taxon>
        <taxon>Ecdysozoa</taxon>
        <taxon>Arthropoda</taxon>
        <taxon>Hexapoda</taxon>
        <taxon>Insecta</taxon>
        <taxon>Pterygota</taxon>
        <taxon>Neoptera</taxon>
        <taxon>Endopterygota</taxon>
        <taxon>Coleoptera</taxon>
        <taxon>Polyphaga</taxon>
        <taxon>Scarabaeiformia</taxon>
        <taxon>Scarabaeidae</taxon>
        <taxon>Rutelinae</taxon>
        <taxon>Popillia</taxon>
    </lineage>
</organism>
<evidence type="ECO:0000313" key="2">
    <source>
        <dbReference type="Proteomes" id="UP001458880"/>
    </source>
</evidence>
<sequence length="228" mass="25898">MISRENQKEETTELIRRTEPVLKPKAVVDYNLEPVLKPKAVVDYNFGKASIDLSDQLASYGTALRRSLKWYRKIAIELLLGTAVVNARFLYNLVTSKNIKVNKFREQIVLELLKSENKVSDSNIALGENTAEPTSSTKKKPMASHKFVKKNLEVPELVENIVGAATNEKKKNLEVPELVENIVGAATNERRMEKFKKNLEVPELVENIVGAATNERRMEKFPDLKYQK</sequence>
<dbReference type="EMBL" id="JASPKY010000227">
    <property type="protein sequence ID" value="KAK9718569.1"/>
    <property type="molecule type" value="Genomic_DNA"/>
</dbReference>
<dbReference type="AlphaFoldDB" id="A0AAW1KIC6"/>
<dbReference type="PANTHER" id="PTHR46599:SF3">
    <property type="entry name" value="PIGGYBAC TRANSPOSABLE ELEMENT-DERIVED PROTEIN 4"/>
    <property type="match status" value="1"/>
</dbReference>
<comment type="caution">
    <text evidence="1">The sequence shown here is derived from an EMBL/GenBank/DDBJ whole genome shotgun (WGS) entry which is preliminary data.</text>
</comment>